<keyword evidence="2" id="KW-0408">Iron</keyword>
<accession>A0ABS2DNW4</accession>
<keyword evidence="4" id="KW-1185">Reference proteome</keyword>
<dbReference type="PANTHER" id="PTHR10458:SF22">
    <property type="entry name" value="PEPTIDE DEFORMYLASE"/>
    <property type="match status" value="1"/>
</dbReference>
<dbReference type="HAMAP" id="MF_00163">
    <property type="entry name" value="Pep_deformylase"/>
    <property type="match status" value="1"/>
</dbReference>
<feature type="binding site" evidence="2">
    <location>
        <position position="92"/>
    </location>
    <ligand>
        <name>Fe cation</name>
        <dbReference type="ChEBI" id="CHEBI:24875"/>
    </ligand>
</feature>
<comment type="function">
    <text evidence="2">Removes the formyl group from the N-terminal Met of newly synthesized proteins. Requires at least a dipeptide for an efficient rate of reaction. N-terminal L-methionine is a prerequisite for activity but the enzyme has broad specificity at other positions.</text>
</comment>
<name>A0ABS2DNW4_9BURK</name>
<comment type="caution">
    <text evidence="3">The sequence shown here is derived from an EMBL/GenBank/DDBJ whole genome shotgun (WGS) entry which is preliminary data.</text>
</comment>
<dbReference type="Gene3D" id="3.90.45.10">
    <property type="entry name" value="Peptide deformylase"/>
    <property type="match status" value="1"/>
</dbReference>
<dbReference type="InterPro" id="IPR036821">
    <property type="entry name" value="Peptide_deformylase_sf"/>
</dbReference>
<dbReference type="NCBIfam" id="NF001159">
    <property type="entry name" value="PRK00150.1-3"/>
    <property type="match status" value="1"/>
</dbReference>
<dbReference type="PRINTS" id="PR01576">
    <property type="entry name" value="PDEFORMYLASE"/>
</dbReference>
<keyword evidence="2" id="KW-0479">Metal-binding</keyword>
<gene>
    <name evidence="2 3" type="primary">def</name>
    <name evidence="3" type="ORF">H6A60_00815</name>
</gene>
<evidence type="ECO:0000256" key="1">
    <source>
        <dbReference type="ARBA" id="ARBA00010759"/>
    </source>
</evidence>
<dbReference type="Pfam" id="PF01327">
    <property type="entry name" value="Pep_deformylase"/>
    <property type="match status" value="1"/>
</dbReference>
<dbReference type="RefSeq" id="WP_205101440.1">
    <property type="nucleotide sequence ID" value="NZ_JACJJC010000001.1"/>
</dbReference>
<proteinExistence type="inferred from homology"/>
<dbReference type="GO" id="GO:0042586">
    <property type="term" value="F:peptide deformylase activity"/>
    <property type="evidence" value="ECO:0007669"/>
    <property type="project" value="UniProtKB-EC"/>
</dbReference>
<evidence type="ECO:0000313" key="3">
    <source>
        <dbReference type="EMBL" id="MBM6703056.1"/>
    </source>
</evidence>
<dbReference type="PANTHER" id="PTHR10458">
    <property type="entry name" value="PEPTIDE DEFORMYLASE"/>
    <property type="match status" value="1"/>
</dbReference>
<dbReference type="EMBL" id="JACJJC010000001">
    <property type="protein sequence ID" value="MBM6703056.1"/>
    <property type="molecule type" value="Genomic_DNA"/>
</dbReference>
<dbReference type="SUPFAM" id="SSF56420">
    <property type="entry name" value="Peptide deformylase"/>
    <property type="match status" value="1"/>
</dbReference>
<comment type="similarity">
    <text evidence="1 2">Belongs to the polypeptide deformylase family.</text>
</comment>
<dbReference type="InterPro" id="IPR023635">
    <property type="entry name" value="Peptide_deformylase"/>
</dbReference>
<feature type="active site" evidence="2">
    <location>
        <position position="135"/>
    </location>
</feature>
<reference evidence="3 4" key="1">
    <citation type="journal article" date="2021" name="Sci. Rep.">
        <title>The distribution of antibiotic resistance genes in chicken gut microbiota commensals.</title>
        <authorList>
            <person name="Juricova H."/>
            <person name="Matiasovicova J."/>
            <person name="Kubasova T."/>
            <person name="Cejkova D."/>
            <person name="Rychlik I."/>
        </authorList>
    </citation>
    <scope>NUCLEOTIDE SEQUENCE [LARGE SCALE GENOMIC DNA]</scope>
    <source>
        <strain evidence="3 4">An829</strain>
    </source>
</reference>
<dbReference type="EC" id="3.5.1.88" evidence="2"/>
<feature type="binding site" evidence="2">
    <location>
        <position position="134"/>
    </location>
    <ligand>
        <name>Fe cation</name>
        <dbReference type="ChEBI" id="CHEBI:24875"/>
    </ligand>
</feature>
<dbReference type="PIRSF" id="PIRSF004749">
    <property type="entry name" value="Pep_def"/>
    <property type="match status" value="1"/>
</dbReference>
<dbReference type="Proteomes" id="UP000715095">
    <property type="component" value="Unassembled WGS sequence"/>
</dbReference>
<feature type="binding site" evidence="2">
    <location>
        <position position="138"/>
    </location>
    <ligand>
        <name>Fe cation</name>
        <dbReference type="ChEBI" id="CHEBI:24875"/>
    </ligand>
</feature>
<comment type="cofactor">
    <cofactor evidence="2">
        <name>Fe(2+)</name>
        <dbReference type="ChEBI" id="CHEBI:29033"/>
    </cofactor>
    <text evidence="2">Binds 1 Fe(2+) ion.</text>
</comment>
<keyword evidence="2 3" id="KW-0378">Hydrolase</keyword>
<sequence length="177" mass="19627">MAKLPILQYPHPTLAAKAEVVTVFDDELRKLAEDMAETMYAAPGVGLAANQVGVLKRIVVIDVSEDKSDLIVLVNPLILSTGGELVDHEEGCLSLKGLYEHLKRPSKVKVRAQNLEGAELDIEAEGLLAICLQHEIDHLDGTVFIDHLSRLKKTRACTKLAKLRREEKREKDKKADE</sequence>
<keyword evidence="2" id="KW-0648">Protein biosynthesis</keyword>
<comment type="catalytic activity">
    <reaction evidence="2">
        <text>N-terminal N-formyl-L-methionyl-[peptide] + H2O = N-terminal L-methionyl-[peptide] + formate</text>
        <dbReference type="Rhea" id="RHEA:24420"/>
        <dbReference type="Rhea" id="RHEA-COMP:10639"/>
        <dbReference type="Rhea" id="RHEA-COMP:10640"/>
        <dbReference type="ChEBI" id="CHEBI:15377"/>
        <dbReference type="ChEBI" id="CHEBI:15740"/>
        <dbReference type="ChEBI" id="CHEBI:49298"/>
        <dbReference type="ChEBI" id="CHEBI:64731"/>
        <dbReference type="EC" id="3.5.1.88"/>
    </reaction>
</comment>
<evidence type="ECO:0000256" key="2">
    <source>
        <dbReference type="HAMAP-Rule" id="MF_00163"/>
    </source>
</evidence>
<evidence type="ECO:0000313" key="4">
    <source>
        <dbReference type="Proteomes" id="UP000715095"/>
    </source>
</evidence>
<protein>
    <recommendedName>
        <fullName evidence="2">Peptide deformylase</fullName>
        <shortName evidence="2">PDF</shortName>
        <ecNumber evidence="2">3.5.1.88</ecNumber>
    </recommendedName>
    <alternativeName>
        <fullName evidence="2">Polypeptide deformylase</fullName>
    </alternativeName>
</protein>
<organism evidence="3 4">
    <name type="scientific">Sutterella massiliensis</name>
    <dbReference type="NCBI Taxonomy" id="1816689"/>
    <lineage>
        <taxon>Bacteria</taxon>
        <taxon>Pseudomonadati</taxon>
        <taxon>Pseudomonadota</taxon>
        <taxon>Betaproteobacteria</taxon>
        <taxon>Burkholderiales</taxon>
        <taxon>Sutterellaceae</taxon>
        <taxon>Sutterella</taxon>
    </lineage>
</organism>
<dbReference type="CDD" id="cd00487">
    <property type="entry name" value="Pep_deformylase"/>
    <property type="match status" value="1"/>
</dbReference>
<dbReference type="NCBIfam" id="TIGR00079">
    <property type="entry name" value="pept_deformyl"/>
    <property type="match status" value="1"/>
</dbReference>